<evidence type="ECO:0000256" key="1">
    <source>
        <dbReference type="ARBA" id="ARBA00000085"/>
    </source>
</evidence>
<keyword evidence="9" id="KW-0812">Transmembrane</keyword>
<feature type="transmembrane region" description="Helical" evidence="9">
    <location>
        <begin position="160"/>
        <end position="183"/>
    </location>
</feature>
<feature type="domain" description="Histidine kinase/HSP90-like ATPase" evidence="10">
    <location>
        <begin position="323"/>
        <end position="422"/>
    </location>
</feature>
<dbReference type="Pfam" id="PF07730">
    <property type="entry name" value="HisKA_3"/>
    <property type="match status" value="1"/>
</dbReference>
<keyword evidence="9" id="KW-0472">Membrane</keyword>
<evidence type="ECO:0000256" key="5">
    <source>
        <dbReference type="ARBA" id="ARBA00022741"/>
    </source>
</evidence>
<keyword evidence="9" id="KW-1133">Transmembrane helix</keyword>
<dbReference type="PANTHER" id="PTHR24421">
    <property type="entry name" value="NITRATE/NITRITE SENSOR PROTEIN NARX-RELATED"/>
    <property type="match status" value="1"/>
</dbReference>
<evidence type="ECO:0000256" key="6">
    <source>
        <dbReference type="ARBA" id="ARBA00022777"/>
    </source>
</evidence>
<evidence type="ECO:0000313" key="11">
    <source>
        <dbReference type="EMBL" id="MFH7595766.1"/>
    </source>
</evidence>
<keyword evidence="7" id="KW-0067">ATP-binding</keyword>
<dbReference type="InterPro" id="IPR036890">
    <property type="entry name" value="HATPase_C_sf"/>
</dbReference>
<protein>
    <recommendedName>
        <fullName evidence="2">histidine kinase</fullName>
        <ecNumber evidence="2">2.7.13.3</ecNumber>
    </recommendedName>
</protein>
<keyword evidence="5" id="KW-0547">Nucleotide-binding</keyword>
<dbReference type="InterPro" id="IPR003594">
    <property type="entry name" value="HATPase_dom"/>
</dbReference>
<dbReference type="InterPro" id="IPR050482">
    <property type="entry name" value="Sensor_HK_TwoCompSys"/>
</dbReference>
<dbReference type="InterPro" id="IPR011712">
    <property type="entry name" value="Sig_transdc_His_kin_sub3_dim/P"/>
</dbReference>
<dbReference type="Pfam" id="PF13796">
    <property type="entry name" value="Sensor"/>
    <property type="match status" value="1"/>
</dbReference>
<proteinExistence type="predicted"/>
<name>A0ABW7PCN9_9ACTN</name>
<evidence type="ECO:0000256" key="7">
    <source>
        <dbReference type="ARBA" id="ARBA00022840"/>
    </source>
</evidence>
<keyword evidence="8" id="KW-0902">Two-component regulatory system</keyword>
<dbReference type="CDD" id="cd16917">
    <property type="entry name" value="HATPase_UhpB-NarQ-NarX-like"/>
    <property type="match status" value="1"/>
</dbReference>
<dbReference type="Gene3D" id="3.30.565.10">
    <property type="entry name" value="Histidine kinase-like ATPase, C-terminal domain"/>
    <property type="match status" value="1"/>
</dbReference>
<keyword evidence="12" id="KW-1185">Reference proteome</keyword>
<dbReference type="PANTHER" id="PTHR24421:SF10">
    <property type="entry name" value="NITRATE_NITRITE SENSOR PROTEIN NARQ"/>
    <property type="match status" value="1"/>
</dbReference>
<dbReference type="SMART" id="SM00387">
    <property type="entry name" value="HATPase_c"/>
    <property type="match status" value="1"/>
</dbReference>
<keyword evidence="3" id="KW-0597">Phosphoprotein</keyword>
<keyword evidence="4" id="KW-0808">Transferase</keyword>
<dbReference type="Pfam" id="PF02518">
    <property type="entry name" value="HATPase_c"/>
    <property type="match status" value="1"/>
</dbReference>
<evidence type="ECO:0000256" key="3">
    <source>
        <dbReference type="ARBA" id="ARBA00022553"/>
    </source>
</evidence>
<dbReference type="SUPFAM" id="SSF55874">
    <property type="entry name" value="ATPase domain of HSP90 chaperone/DNA topoisomerase II/histidine kinase"/>
    <property type="match status" value="1"/>
</dbReference>
<comment type="caution">
    <text evidence="11">The sequence shown here is derived from an EMBL/GenBank/DDBJ whole genome shotgun (WGS) entry which is preliminary data.</text>
</comment>
<gene>
    <name evidence="11" type="ORF">WDV06_11780</name>
</gene>
<dbReference type="RefSeq" id="WP_395509620.1">
    <property type="nucleotide sequence ID" value="NZ_JBBDHD010000022.1"/>
</dbReference>
<dbReference type="Gene3D" id="1.20.5.1930">
    <property type="match status" value="1"/>
</dbReference>
<dbReference type="Proteomes" id="UP001610631">
    <property type="component" value="Unassembled WGS sequence"/>
</dbReference>
<accession>A0ABW7PCN9</accession>
<dbReference type="EMBL" id="JBBDHD010000022">
    <property type="protein sequence ID" value="MFH7595766.1"/>
    <property type="molecule type" value="Genomic_DNA"/>
</dbReference>
<sequence length="430" mass="45594">MSSTSRPLRAALSRRSAAVGRCHLAGLLGLRVAAVGAGVVGALLLLPVGLGLRLLPPAAAALRRCAERAGHRAERWSGVRITAPDPLPRPAGARAVLADARFWRDLSWAWLEPLVGGLLVAVPPSLVVYGLFGLLVQPFVWRLLDDGNWYAFVPVHSTALMVAAAVLGLGFTAAGLLLAPPVLRLHARWGRRLLAAPRVTELRRRVEELTDSRTGVLDGRAAELRRIERDLHDGAQARLVALGMRLDSAVRLLEVDPPAARAALLDVRELSGRALEDLRGLVRGIQPPVLIDRGLGDAIRSLALDSFLDVTVEVRMTGRLPAAVESAAYFAVNELLANAAKHSGADRVDIRLTHEDEGENADAGGPQLHITVTDDGRGGADPSRGTGLVGVRERLATFDGSLVLHSPQGGPTTVTLEIPCASSLPKTSSC</sequence>
<feature type="transmembrane region" description="Helical" evidence="9">
    <location>
        <begin position="33"/>
        <end position="55"/>
    </location>
</feature>
<reference evidence="11 12" key="1">
    <citation type="submission" date="2024-03" db="EMBL/GenBank/DDBJ databases">
        <title>Whole genome sequencing of Streptomyces racemochromogenes, to identify antimicrobial biosynthetic gene clusters.</title>
        <authorList>
            <person name="Suryawanshi P."/>
            <person name="Krishnaraj P.U."/>
            <person name="Arun Y.P."/>
            <person name="Suryawanshi M.P."/>
            <person name="Rakshit O."/>
        </authorList>
    </citation>
    <scope>NUCLEOTIDE SEQUENCE [LARGE SCALE GENOMIC DNA]</scope>
    <source>
        <strain evidence="11 12">AUDT626</strain>
    </source>
</reference>
<evidence type="ECO:0000256" key="8">
    <source>
        <dbReference type="ARBA" id="ARBA00023012"/>
    </source>
</evidence>
<dbReference type="InterPro" id="IPR025828">
    <property type="entry name" value="Put_sensor_dom"/>
</dbReference>
<dbReference type="EC" id="2.7.13.3" evidence="2"/>
<comment type="catalytic activity">
    <reaction evidence="1">
        <text>ATP + protein L-histidine = ADP + protein N-phospho-L-histidine.</text>
        <dbReference type="EC" id="2.7.13.3"/>
    </reaction>
</comment>
<evidence type="ECO:0000256" key="2">
    <source>
        <dbReference type="ARBA" id="ARBA00012438"/>
    </source>
</evidence>
<organism evidence="11 12">
    <name type="scientific">Streptomyces racemochromogenes</name>
    <dbReference type="NCBI Taxonomy" id="67353"/>
    <lineage>
        <taxon>Bacteria</taxon>
        <taxon>Bacillati</taxon>
        <taxon>Actinomycetota</taxon>
        <taxon>Actinomycetes</taxon>
        <taxon>Kitasatosporales</taxon>
        <taxon>Streptomycetaceae</taxon>
        <taxon>Streptomyces</taxon>
    </lineage>
</organism>
<keyword evidence="6" id="KW-0418">Kinase</keyword>
<evidence type="ECO:0000256" key="4">
    <source>
        <dbReference type="ARBA" id="ARBA00022679"/>
    </source>
</evidence>
<feature type="transmembrane region" description="Helical" evidence="9">
    <location>
        <begin position="114"/>
        <end position="140"/>
    </location>
</feature>
<evidence type="ECO:0000256" key="9">
    <source>
        <dbReference type="SAM" id="Phobius"/>
    </source>
</evidence>
<evidence type="ECO:0000259" key="10">
    <source>
        <dbReference type="SMART" id="SM00387"/>
    </source>
</evidence>
<evidence type="ECO:0000313" key="12">
    <source>
        <dbReference type="Proteomes" id="UP001610631"/>
    </source>
</evidence>